<keyword evidence="3" id="KW-0812">Transmembrane</keyword>
<keyword evidence="1" id="KW-0732">Signal</keyword>
<protein>
    <recommendedName>
        <fullName evidence="4">Gnk2-homologous domain-containing protein</fullName>
    </recommendedName>
</protein>
<dbReference type="EMBL" id="OZ034820">
    <property type="protein sequence ID" value="CAL1402536.1"/>
    <property type="molecule type" value="Genomic_DNA"/>
</dbReference>
<keyword evidence="3" id="KW-1133">Transmembrane helix</keyword>
<evidence type="ECO:0000313" key="5">
    <source>
        <dbReference type="EMBL" id="CAL1402536.1"/>
    </source>
</evidence>
<reference evidence="5 6" key="1">
    <citation type="submission" date="2024-04" db="EMBL/GenBank/DDBJ databases">
        <authorList>
            <person name="Fracassetti M."/>
        </authorList>
    </citation>
    <scope>NUCLEOTIDE SEQUENCE [LARGE SCALE GENOMIC DNA]</scope>
</reference>
<keyword evidence="2" id="KW-0677">Repeat</keyword>
<accession>A0AAV2FW40</accession>
<proteinExistence type="predicted"/>
<dbReference type="AlphaFoldDB" id="A0AAV2FW40"/>
<organism evidence="5 6">
    <name type="scientific">Linum trigynum</name>
    <dbReference type="NCBI Taxonomy" id="586398"/>
    <lineage>
        <taxon>Eukaryota</taxon>
        <taxon>Viridiplantae</taxon>
        <taxon>Streptophyta</taxon>
        <taxon>Embryophyta</taxon>
        <taxon>Tracheophyta</taxon>
        <taxon>Spermatophyta</taxon>
        <taxon>Magnoliopsida</taxon>
        <taxon>eudicotyledons</taxon>
        <taxon>Gunneridae</taxon>
        <taxon>Pentapetalae</taxon>
        <taxon>rosids</taxon>
        <taxon>fabids</taxon>
        <taxon>Malpighiales</taxon>
        <taxon>Linaceae</taxon>
        <taxon>Linum</taxon>
    </lineage>
</organism>
<dbReference type="Pfam" id="PF01657">
    <property type="entry name" value="Stress-antifung"/>
    <property type="match status" value="1"/>
</dbReference>
<evidence type="ECO:0000313" key="6">
    <source>
        <dbReference type="Proteomes" id="UP001497516"/>
    </source>
</evidence>
<keyword evidence="3" id="KW-0472">Membrane</keyword>
<evidence type="ECO:0000259" key="4">
    <source>
        <dbReference type="PROSITE" id="PS51473"/>
    </source>
</evidence>
<sequence>MEYYNNYASAARNLVVAVAMIVVVVVGYGGIGGVEADSGCGHNATDPAMPPCRNHYALCIDEVISGLRDTTPTKEGFFDSKSVPGGGFRGAVTGSASCVPGTSVDNCKYCLSTAKKLLDECRSVTSGSFSNDVCTMWYGQIM</sequence>
<keyword evidence="6" id="KW-1185">Reference proteome</keyword>
<evidence type="ECO:0000256" key="3">
    <source>
        <dbReference type="SAM" id="Phobius"/>
    </source>
</evidence>
<evidence type="ECO:0000256" key="1">
    <source>
        <dbReference type="ARBA" id="ARBA00022729"/>
    </source>
</evidence>
<dbReference type="InterPro" id="IPR038408">
    <property type="entry name" value="GNK2_sf"/>
</dbReference>
<dbReference type="PROSITE" id="PS51473">
    <property type="entry name" value="GNK2"/>
    <property type="match status" value="1"/>
</dbReference>
<dbReference type="Proteomes" id="UP001497516">
    <property type="component" value="Chromosome 7"/>
</dbReference>
<feature type="transmembrane region" description="Helical" evidence="3">
    <location>
        <begin position="12"/>
        <end position="31"/>
    </location>
</feature>
<gene>
    <name evidence="5" type="ORF">LTRI10_LOCUS42527</name>
</gene>
<feature type="domain" description="Gnk2-homologous" evidence="4">
    <location>
        <begin position="35"/>
        <end position="142"/>
    </location>
</feature>
<evidence type="ECO:0000256" key="2">
    <source>
        <dbReference type="ARBA" id="ARBA00022737"/>
    </source>
</evidence>
<name>A0AAV2FW40_9ROSI</name>
<dbReference type="InterPro" id="IPR002902">
    <property type="entry name" value="GNK2"/>
</dbReference>
<dbReference type="Gene3D" id="3.30.430.20">
    <property type="entry name" value="Gnk2 domain, C-X8-C-X2-C motif"/>
    <property type="match status" value="1"/>
</dbReference>